<evidence type="ECO:0000256" key="2">
    <source>
        <dbReference type="ARBA" id="ARBA00022598"/>
    </source>
</evidence>
<dbReference type="Pfam" id="PF13193">
    <property type="entry name" value="AMP-binding_C"/>
    <property type="match status" value="1"/>
</dbReference>
<evidence type="ECO:0000256" key="1">
    <source>
        <dbReference type="ARBA" id="ARBA00006432"/>
    </source>
</evidence>
<dbReference type="Proteomes" id="UP000198462">
    <property type="component" value="Unassembled WGS sequence"/>
</dbReference>
<evidence type="ECO:0000256" key="3">
    <source>
        <dbReference type="ARBA" id="ARBA00051915"/>
    </source>
</evidence>
<feature type="domain" description="AMP-binding enzyme C-terminal" evidence="7">
    <location>
        <begin position="498"/>
        <end position="574"/>
    </location>
</feature>
<dbReference type="InterPro" id="IPR045851">
    <property type="entry name" value="AMP-bd_C_sf"/>
</dbReference>
<reference evidence="9" key="1">
    <citation type="submission" date="2017-05" db="EMBL/GenBank/DDBJ databases">
        <authorList>
            <person name="Lin X."/>
        </authorList>
    </citation>
    <scope>NUCLEOTIDE SEQUENCE [LARGE SCALE GENOMIC DNA]</scope>
    <source>
        <strain evidence="9">JLT2012</strain>
    </source>
</reference>
<dbReference type="InterPro" id="IPR020845">
    <property type="entry name" value="AMP-binding_CS"/>
</dbReference>
<evidence type="ECO:0000313" key="8">
    <source>
        <dbReference type="EMBL" id="OWV33624.1"/>
    </source>
</evidence>
<dbReference type="SUPFAM" id="SSF56801">
    <property type="entry name" value="Acetyl-CoA synthetase-like"/>
    <property type="match status" value="1"/>
</dbReference>
<dbReference type="AlphaFoldDB" id="A0A219B605"/>
<name>A0A219B605_9SPHN</name>
<dbReference type="InterPro" id="IPR000873">
    <property type="entry name" value="AMP-dep_synth/lig_dom"/>
</dbReference>
<feature type="domain" description="AMP-dependent synthetase/ligase" evidence="6">
    <location>
        <begin position="70"/>
        <end position="448"/>
    </location>
</feature>
<gene>
    <name evidence="8" type="ORF">B5C34_09220</name>
</gene>
<evidence type="ECO:0000259" key="6">
    <source>
        <dbReference type="Pfam" id="PF00501"/>
    </source>
</evidence>
<comment type="similarity">
    <text evidence="1">Belongs to the ATP-dependent AMP-binding enzyme family.</text>
</comment>
<dbReference type="Pfam" id="PF00501">
    <property type="entry name" value="AMP-binding"/>
    <property type="match status" value="1"/>
</dbReference>
<protein>
    <recommendedName>
        <fullName evidence="5">3-methylmercaptopropionyl-CoA ligase</fullName>
        <ecNumber evidence="4">6.2.1.44</ecNumber>
    </recommendedName>
</protein>
<dbReference type="PANTHER" id="PTHR43767">
    <property type="entry name" value="LONG-CHAIN-FATTY-ACID--COA LIGASE"/>
    <property type="match status" value="1"/>
</dbReference>
<evidence type="ECO:0000259" key="7">
    <source>
        <dbReference type="Pfam" id="PF13193"/>
    </source>
</evidence>
<dbReference type="EMBL" id="NFZT01000001">
    <property type="protein sequence ID" value="OWV33624.1"/>
    <property type="molecule type" value="Genomic_DNA"/>
</dbReference>
<evidence type="ECO:0000256" key="4">
    <source>
        <dbReference type="ARBA" id="ARBA00066616"/>
    </source>
</evidence>
<evidence type="ECO:0000313" key="9">
    <source>
        <dbReference type="Proteomes" id="UP000198462"/>
    </source>
</evidence>
<organism evidence="8 9">
    <name type="scientific">Pacificimonas flava</name>
    <dbReference type="NCBI Taxonomy" id="1234595"/>
    <lineage>
        <taxon>Bacteria</taxon>
        <taxon>Pseudomonadati</taxon>
        <taxon>Pseudomonadota</taxon>
        <taxon>Alphaproteobacteria</taxon>
        <taxon>Sphingomonadales</taxon>
        <taxon>Sphingosinicellaceae</taxon>
        <taxon>Pacificimonas</taxon>
    </lineage>
</organism>
<evidence type="ECO:0000256" key="5">
    <source>
        <dbReference type="ARBA" id="ARBA00067668"/>
    </source>
</evidence>
<comment type="catalytic activity">
    <reaction evidence="3">
        <text>3-(methylsulfanyl)propanoate + ATP + CoA = 3-(methylsulfanyl)propanoyl-CoA + AMP + diphosphate</text>
        <dbReference type="Rhea" id="RHEA:43052"/>
        <dbReference type="ChEBI" id="CHEBI:30616"/>
        <dbReference type="ChEBI" id="CHEBI:33019"/>
        <dbReference type="ChEBI" id="CHEBI:49016"/>
        <dbReference type="ChEBI" id="CHEBI:57287"/>
        <dbReference type="ChEBI" id="CHEBI:82815"/>
        <dbReference type="ChEBI" id="CHEBI:456215"/>
        <dbReference type="EC" id="6.2.1.44"/>
    </reaction>
    <physiologicalReaction direction="left-to-right" evidence="3">
        <dbReference type="Rhea" id="RHEA:43053"/>
    </physiologicalReaction>
</comment>
<keyword evidence="2 8" id="KW-0436">Ligase</keyword>
<dbReference type="STRING" id="1234595.C725_2590"/>
<comment type="caution">
    <text evidence="8">The sequence shown here is derived from an EMBL/GenBank/DDBJ whole genome shotgun (WGS) entry which is preliminary data.</text>
</comment>
<dbReference type="FunFam" id="3.30.300.30:FF:000008">
    <property type="entry name" value="2,3-dihydroxybenzoate-AMP ligase"/>
    <property type="match status" value="1"/>
</dbReference>
<dbReference type="EC" id="6.2.1.44" evidence="4"/>
<keyword evidence="9" id="KW-1185">Reference proteome</keyword>
<dbReference type="Gene3D" id="3.40.50.12780">
    <property type="entry name" value="N-terminal domain of ligase-like"/>
    <property type="match status" value="1"/>
</dbReference>
<dbReference type="OrthoDB" id="9803968at2"/>
<accession>A0A219B605</accession>
<dbReference type="PANTHER" id="PTHR43767:SF1">
    <property type="entry name" value="NONRIBOSOMAL PEPTIDE SYNTHASE PES1 (EUROFUNG)-RELATED"/>
    <property type="match status" value="1"/>
</dbReference>
<dbReference type="PROSITE" id="PS00455">
    <property type="entry name" value="AMP_BINDING"/>
    <property type="match status" value="1"/>
</dbReference>
<dbReference type="Gene3D" id="3.30.300.30">
    <property type="match status" value="1"/>
</dbReference>
<dbReference type="InterPro" id="IPR025110">
    <property type="entry name" value="AMP-bd_C"/>
</dbReference>
<sequence length="590" mass="63826">MNKMPERLGEETLGESLPAVGPEFPACSLAEVRSVLCASGAKFEMETVEIRGVPTRVWKNAPANFAELVRAARAHGDTEFMVLNDERVTYEAWFRAVAALAHALRDMGIEKGDRVALVMRNLPEWPVVYFAVTSIGAIIVPLNAWWTGAELSYGLTDSGAKLLVADCERMERFEGYDDALADVPYRLCSRGQSSLATGSLEDLIGTSADWADLPDWDLPDVDVAPDDRATILYTSGTTGAPKGALGTQRSSLSNILSSGYAAARAALRRGEPVPEPQKRTSLLVIPLFHATGCNASMLGTVAGGSRLIFMDKWDPLQAMEIIEREGVHATGGVPTIAWQLLEHPERGRFDLSSLEAIGYGGAPSAPELVQKIYAEFGALPGNGWGMTETCATVTTHSGEDYLNRPTSCGPPVATADLKIMDPDGREELPTGSVGELYAKGPMVVEGYWNKPEASAETFIDGWVRTGDLAYLDEEGFCFIVDRAKDIVIRGGENIYSLEVENALYEHPAVTDAAVVGIPHHTLGEEPAAVVHLAPGMMAGEDELRAFVRERLAGFKVPVRILFSEDTLPRNANGKILKKELKTMFGELEDA</sequence>
<dbReference type="GO" id="GO:0016878">
    <property type="term" value="F:acid-thiol ligase activity"/>
    <property type="evidence" value="ECO:0007669"/>
    <property type="project" value="UniProtKB-ARBA"/>
</dbReference>
<dbReference type="InterPro" id="IPR042099">
    <property type="entry name" value="ANL_N_sf"/>
</dbReference>
<proteinExistence type="inferred from homology"/>
<dbReference type="InterPro" id="IPR050237">
    <property type="entry name" value="ATP-dep_AMP-bd_enzyme"/>
</dbReference>